<evidence type="ECO:0000256" key="2">
    <source>
        <dbReference type="RuleBase" id="RU362119"/>
    </source>
</evidence>
<dbReference type="PANTHER" id="PTHR11575:SF6">
    <property type="entry name" value="2',3'-CYCLIC-NUCLEOTIDE 2'-PHOSPHODIESTERASE_3'-NUCLEOTIDASE"/>
    <property type="match status" value="1"/>
</dbReference>
<dbReference type="GO" id="GO:0030288">
    <property type="term" value="C:outer membrane-bounded periplasmic space"/>
    <property type="evidence" value="ECO:0007669"/>
    <property type="project" value="TreeGrafter"/>
</dbReference>
<comment type="similarity">
    <text evidence="2">Belongs to the 5'-nucleotidase family.</text>
</comment>
<evidence type="ECO:0000259" key="4">
    <source>
        <dbReference type="Pfam" id="PF02872"/>
    </source>
</evidence>
<dbReference type="PROSITE" id="PS00786">
    <property type="entry name" value="5_NUCLEOTIDASE_2"/>
    <property type="match status" value="1"/>
</dbReference>
<evidence type="ECO:0000259" key="3">
    <source>
        <dbReference type="Pfam" id="PF00149"/>
    </source>
</evidence>
<dbReference type="InterPro" id="IPR006146">
    <property type="entry name" value="5'-Nucleotdase_CS"/>
</dbReference>
<dbReference type="InterPro" id="IPR008334">
    <property type="entry name" value="5'-Nucleotdase_C"/>
</dbReference>
<dbReference type="RefSeq" id="WP_046216726.1">
    <property type="nucleotide sequence ID" value="NZ_CP011974.1"/>
</dbReference>
<dbReference type="Pfam" id="PF00149">
    <property type="entry name" value="Metallophos"/>
    <property type="match status" value="1"/>
</dbReference>
<dbReference type="PRINTS" id="PR01607">
    <property type="entry name" value="APYRASEFAMLY"/>
</dbReference>
<dbReference type="GO" id="GO:0009166">
    <property type="term" value="P:nucleotide catabolic process"/>
    <property type="evidence" value="ECO:0007669"/>
    <property type="project" value="InterPro"/>
</dbReference>
<dbReference type="KEGG" id="beo:BEH_04190"/>
<name>A0A0H4KCP6_9BACI</name>
<dbReference type="Pfam" id="PF02872">
    <property type="entry name" value="5_nucleotid_C"/>
    <property type="match status" value="1"/>
</dbReference>
<dbReference type="SUPFAM" id="SSF56300">
    <property type="entry name" value="Metallo-dependent phosphatases"/>
    <property type="match status" value="1"/>
</dbReference>
<feature type="domain" description="Calcineurin-like phosphoesterase" evidence="3">
    <location>
        <begin position="4"/>
        <end position="236"/>
    </location>
</feature>
<dbReference type="GO" id="GO:0046872">
    <property type="term" value="F:metal ion binding"/>
    <property type="evidence" value="ECO:0007669"/>
    <property type="project" value="InterPro"/>
</dbReference>
<evidence type="ECO:0000256" key="1">
    <source>
        <dbReference type="ARBA" id="ARBA00022729"/>
    </source>
</evidence>
<dbReference type="OrthoDB" id="9775118at2"/>
<evidence type="ECO:0000313" key="6">
    <source>
        <dbReference type="Proteomes" id="UP000036202"/>
    </source>
</evidence>
<dbReference type="PATRIC" id="fig|135735.6.peg.802"/>
<dbReference type="SUPFAM" id="SSF55816">
    <property type="entry name" value="5'-nucleotidase (syn. UDP-sugar hydrolase), C-terminal domain"/>
    <property type="match status" value="1"/>
</dbReference>
<dbReference type="InterPro" id="IPR004843">
    <property type="entry name" value="Calcineurin-like_PHP"/>
</dbReference>
<keyword evidence="2" id="KW-0378">Hydrolase</keyword>
<dbReference type="PANTHER" id="PTHR11575">
    <property type="entry name" value="5'-NUCLEOTIDASE-RELATED"/>
    <property type="match status" value="1"/>
</dbReference>
<dbReference type="Gene3D" id="3.90.780.10">
    <property type="entry name" value="5'-Nucleotidase, C-terminal domain"/>
    <property type="match status" value="1"/>
</dbReference>
<feature type="domain" description="5'-Nucleotidase C-terminal" evidence="4">
    <location>
        <begin position="323"/>
        <end position="481"/>
    </location>
</feature>
<keyword evidence="2" id="KW-0547">Nucleotide-binding</keyword>
<sequence length="524" mass="59583">MELVILQTSDIHGHVLPIQYGTNERADLGIAKIATMIKQEEEKSECVLKIDNGDLIQGSPLLTYYMKYERNHKNPMIAILNHLKYDGAVVGNHEFNYGRVALEEAVAQSDFPWLCANILEKEKETTFLETPYIIKELNGVKVAVLGVTTHYIPNWEEPAHIENLVFADALKVTEKWVSYIREHEKPHLLVVSYHGGFERDLETGEATETLTGENQAYEMCQCIKGIDVLLTGHQHRSLAGEVNGVTIVQPSFFGQEVGKVVVKFVEEEEGYSILKKESMTLSTKEIVEDEEIVELVRYYEEGTQKWLDERTGTAKESMKIDDVFQARIKEHPLIEFINKVQMYASGAQISCTALFNDSIKGFDKEITMRDIVSNYIYPNTLKVIRITGSDMKAALERSASYFALDENGELTVSKDFSYPKPQAYNYDMWEGIQYKVDVSKKVGERIVFLEKDGAQIDEEDFYEIVTNAYRAGGGGDYEMFKNKEVVRDITVAMTDLIAEYITTFSPIDVSVNHNWEVIASEKLE</sequence>
<accession>A0A0H4KCP6</accession>
<reference evidence="6" key="2">
    <citation type="submission" date="2015-06" db="EMBL/GenBank/DDBJ databases">
        <title>Genome Sequence of Bacillus endophyticus and Analysis of its Companion Mechanism in the Ketogulonigenium vulgare-Bacillus strain Consortium.</title>
        <authorList>
            <person name="Jia N."/>
            <person name="Du J."/>
            <person name="Ding M.-Z."/>
            <person name="Gao F."/>
            <person name="Yuan Y.-J."/>
        </authorList>
    </citation>
    <scope>NUCLEOTIDE SEQUENCE [LARGE SCALE GENOMIC DNA]</scope>
    <source>
        <strain evidence="6">Hbe603</strain>
    </source>
</reference>
<keyword evidence="1" id="KW-0732">Signal</keyword>
<dbReference type="AlphaFoldDB" id="A0A0H4KCP6"/>
<keyword evidence="6" id="KW-1185">Reference proteome</keyword>
<gene>
    <name evidence="5" type="ORF">BEH_04190</name>
</gene>
<dbReference type="GO" id="GO:0000166">
    <property type="term" value="F:nucleotide binding"/>
    <property type="evidence" value="ECO:0007669"/>
    <property type="project" value="UniProtKB-KW"/>
</dbReference>
<dbReference type="InterPro" id="IPR036907">
    <property type="entry name" value="5'-Nucleotdase_C_sf"/>
</dbReference>
<reference evidence="5 6" key="1">
    <citation type="journal article" date="2015" name="PLoS ONE">
        <title>Genome Sequence of Bacillus endophyticus and Analysis of Its Companion Mechanism in the Ketogulonigenium vulgare-Bacillus Strain Consortium.</title>
        <authorList>
            <person name="Jia N."/>
            <person name="Du J."/>
            <person name="Ding M.Z."/>
            <person name="Gao F."/>
            <person name="Yuan Y.J."/>
        </authorList>
    </citation>
    <scope>NUCLEOTIDE SEQUENCE [LARGE SCALE GENOMIC DNA]</scope>
    <source>
        <strain evidence="5 6">Hbe603</strain>
    </source>
</reference>
<protein>
    <submittedName>
        <fullName evidence="5">Bifunctional metallophosphatase/5'-nucleotidase</fullName>
    </submittedName>
</protein>
<proteinExistence type="inferred from homology"/>
<dbReference type="InterPro" id="IPR029052">
    <property type="entry name" value="Metallo-depent_PP-like"/>
</dbReference>
<dbReference type="Gene3D" id="3.60.21.10">
    <property type="match status" value="1"/>
</dbReference>
<dbReference type="EMBL" id="CP011974">
    <property type="protein sequence ID" value="AKO91375.1"/>
    <property type="molecule type" value="Genomic_DNA"/>
</dbReference>
<evidence type="ECO:0000313" key="5">
    <source>
        <dbReference type="EMBL" id="AKO91375.1"/>
    </source>
</evidence>
<dbReference type="GO" id="GO:0016788">
    <property type="term" value="F:hydrolase activity, acting on ester bonds"/>
    <property type="evidence" value="ECO:0007669"/>
    <property type="project" value="InterPro"/>
</dbReference>
<dbReference type="InterPro" id="IPR006179">
    <property type="entry name" value="5_nucleotidase/apyrase"/>
</dbReference>
<dbReference type="Proteomes" id="UP000036202">
    <property type="component" value="Chromosome"/>
</dbReference>
<organism evidence="5 6">
    <name type="scientific">Priestia filamentosa</name>
    <dbReference type="NCBI Taxonomy" id="1402861"/>
    <lineage>
        <taxon>Bacteria</taxon>
        <taxon>Bacillati</taxon>
        <taxon>Bacillota</taxon>
        <taxon>Bacilli</taxon>
        <taxon>Bacillales</taxon>
        <taxon>Bacillaceae</taxon>
        <taxon>Priestia</taxon>
    </lineage>
</organism>